<evidence type="ECO:0000313" key="4">
    <source>
        <dbReference type="Proteomes" id="UP000465304"/>
    </source>
</evidence>
<accession>A0A7I9ZVB5</accession>
<reference evidence="3 4" key="1">
    <citation type="journal article" date="2019" name="Emerg. Microbes Infect.">
        <title>Comprehensive subspecies identification of 175 nontuberculous mycobacteria species based on 7547 genomic profiles.</title>
        <authorList>
            <person name="Matsumoto Y."/>
            <person name="Kinjo T."/>
            <person name="Motooka D."/>
            <person name="Nabeya D."/>
            <person name="Jung N."/>
            <person name="Uechi K."/>
            <person name="Horii T."/>
            <person name="Iida T."/>
            <person name="Fujita J."/>
            <person name="Nakamura S."/>
        </authorList>
    </citation>
    <scope>NUCLEOTIDE SEQUENCE [LARGE SCALE GENOMIC DNA]</scope>
    <source>
        <strain evidence="3 4">JCM 30996</strain>
    </source>
</reference>
<gene>
    <name evidence="3" type="ORF">MHIP_54280</name>
</gene>
<feature type="region of interest" description="Disordered" evidence="1">
    <location>
        <begin position="83"/>
        <end position="136"/>
    </location>
</feature>
<evidence type="ECO:0000256" key="1">
    <source>
        <dbReference type="SAM" id="MobiDB-lite"/>
    </source>
</evidence>
<evidence type="ECO:0000256" key="2">
    <source>
        <dbReference type="SAM" id="SignalP"/>
    </source>
</evidence>
<dbReference type="EMBL" id="BLLB01000002">
    <property type="protein sequence ID" value="GFH04945.1"/>
    <property type="molecule type" value="Genomic_DNA"/>
</dbReference>
<sequence>MAALTHNSKKLGVLGFSALAFSVAALTFGAGTAGADPNDPSHPTIGGDGVVSSRQAASTAGADYCAANPGTLGTASVIASDMGVPSQKAEEAGPEWVGSDGWQAQGLSRSNPWGGAFDPSSTSTGPQCGPGSANPF</sequence>
<keyword evidence="4" id="KW-1185">Reference proteome</keyword>
<comment type="caution">
    <text evidence="3">The sequence shown here is derived from an EMBL/GenBank/DDBJ whole genome shotgun (WGS) entry which is preliminary data.</text>
</comment>
<protein>
    <recommendedName>
        <fullName evidence="5">Secreted protein</fullName>
    </recommendedName>
</protein>
<feature type="signal peptide" evidence="2">
    <location>
        <begin position="1"/>
        <end position="35"/>
    </location>
</feature>
<evidence type="ECO:0008006" key="5">
    <source>
        <dbReference type="Google" id="ProtNLM"/>
    </source>
</evidence>
<name>A0A7I9ZVB5_9MYCO</name>
<evidence type="ECO:0000313" key="3">
    <source>
        <dbReference type="EMBL" id="GFH04945.1"/>
    </source>
</evidence>
<keyword evidence="2" id="KW-0732">Signal</keyword>
<organism evidence="3 4">
    <name type="scientific">Mycolicibacterium hippocampi</name>
    <dbReference type="NCBI Taxonomy" id="659824"/>
    <lineage>
        <taxon>Bacteria</taxon>
        <taxon>Bacillati</taxon>
        <taxon>Actinomycetota</taxon>
        <taxon>Actinomycetes</taxon>
        <taxon>Mycobacteriales</taxon>
        <taxon>Mycobacteriaceae</taxon>
        <taxon>Mycolicibacterium</taxon>
    </lineage>
</organism>
<proteinExistence type="predicted"/>
<dbReference type="RefSeq" id="WP_163894319.1">
    <property type="nucleotide sequence ID" value="NZ_BLLB01000002.1"/>
</dbReference>
<dbReference type="AlphaFoldDB" id="A0A7I9ZVB5"/>
<dbReference type="Proteomes" id="UP000465304">
    <property type="component" value="Unassembled WGS sequence"/>
</dbReference>
<feature type="chain" id="PRO_5029711238" description="Secreted protein" evidence="2">
    <location>
        <begin position="36"/>
        <end position="136"/>
    </location>
</feature>